<protein>
    <submittedName>
        <fullName evidence="3">RNA-directed DNA polymerase from mobile element jockey-like protein</fullName>
    </submittedName>
</protein>
<proteinExistence type="predicted"/>
<accession>A0ABQ9DTR7</accession>
<evidence type="ECO:0000259" key="2">
    <source>
        <dbReference type="Pfam" id="PF00078"/>
    </source>
</evidence>
<evidence type="ECO:0000313" key="3">
    <source>
        <dbReference type="EMBL" id="KAJ7426736.1"/>
    </source>
</evidence>
<dbReference type="Proteomes" id="UP001145742">
    <property type="component" value="Unassembled WGS sequence"/>
</dbReference>
<organism evidence="3 4">
    <name type="scientific">Willisornis vidua</name>
    <name type="common">Xingu scale-backed antbird</name>
    <dbReference type="NCBI Taxonomy" id="1566151"/>
    <lineage>
        <taxon>Eukaryota</taxon>
        <taxon>Metazoa</taxon>
        <taxon>Chordata</taxon>
        <taxon>Craniata</taxon>
        <taxon>Vertebrata</taxon>
        <taxon>Euteleostomi</taxon>
        <taxon>Archelosauria</taxon>
        <taxon>Archosauria</taxon>
        <taxon>Dinosauria</taxon>
        <taxon>Saurischia</taxon>
        <taxon>Theropoda</taxon>
        <taxon>Coelurosauria</taxon>
        <taxon>Aves</taxon>
        <taxon>Neognathae</taxon>
        <taxon>Neoaves</taxon>
        <taxon>Telluraves</taxon>
        <taxon>Australaves</taxon>
        <taxon>Passeriformes</taxon>
        <taxon>Thamnophilidae</taxon>
        <taxon>Willisornis</taxon>
    </lineage>
</organism>
<feature type="domain" description="Reverse transcriptase" evidence="2">
    <location>
        <begin position="36"/>
        <end position="133"/>
    </location>
</feature>
<comment type="caution">
    <text evidence="3">The sequence shown here is derived from an EMBL/GenBank/DDBJ whole genome shotgun (WGS) entry which is preliminary data.</text>
</comment>
<dbReference type="InterPro" id="IPR000477">
    <property type="entry name" value="RT_dom"/>
</dbReference>
<feature type="region of interest" description="Disordered" evidence="1">
    <location>
        <begin position="1"/>
        <end position="23"/>
    </location>
</feature>
<evidence type="ECO:0000313" key="4">
    <source>
        <dbReference type="Proteomes" id="UP001145742"/>
    </source>
</evidence>
<sequence>MLSPRHSLYLKSHSSQVKSPETRRKETSLFFLKKGRKEDPHNCRPVSLKSALGKIMEQILMEAMLRHTRDKDITQENQQGFTKGKSRLMNLVPFYDGVNAMVDKERQADVNYLDFCKAFNTVQHDILTSKLERWI</sequence>
<name>A0ABQ9DTR7_9PASS</name>
<keyword evidence="4" id="KW-1185">Reference proteome</keyword>
<evidence type="ECO:0000256" key="1">
    <source>
        <dbReference type="SAM" id="MobiDB-lite"/>
    </source>
</evidence>
<dbReference type="PANTHER" id="PTHR33332">
    <property type="entry name" value="REVERSE TRANSCRIPTASE DOMAIN-CONTAINING PROTEIN"/>
    <property type="match status" value="1"/>
</dbReference>
<gene>
    <name evidence="3" type="ORF">WISP_13238</name>
</gene>
<dbReference type="EMBL" id="WHWB01032153">
    <property type="protein sequence ID" value="KAJ7426736.1"/>
    <property type="molecule type" value="Genomic_DNA"/>
</dbReference>
<reference evidence="3" key="1">
    <citation type="submission" date="2019-10" db="EMBL/GenBank/DDBJ databases">
        <authorList>
            <person name="Soares A.E.R."/>
            <person name="Aleixo A."/>
            <person name="Schneider P."/>
            <person name="Miyaki C.Y."/>
            <person name="Schneider M.P."/>
            <person name="Mello C."/>
            <person name="Vasconcelos A.T.R."/>
        </authorList>
    </citation>
    <scope>NUCLEOTIDE SEQUENCE</scope>
    <source>
        <tissue evidence="3">Muscle</tissue>
    </source>
</reference>
<dbReference type="Pfam" id="PF00078">
    <property type="entry name" value="RVT_1"/>
    <property type="match status" value="1"/>
</dbReference>